<evidence type="ECO:0000256" key="4">
    <source>
        <dbReference type="RuleBase" id="RU363097"/>
    </source>
</evidence>
<dbReference type="PANTHER" id="PTHR11011">
    <property type="entry name" value="MALE STERILITY PROTEIN 2-RELATED"/>
    <property type="match status" value="1"/>
</dbReference>
<keyword evidence="2 4" id="KW-0444">Lipid biosynthesis</keyword>
<dbReference type="Pfam" id="PF07993">
    <property type="entry name" value="NAD_binding_4"/>
    <property type="match status" value="1"/>
</dbReference>
<dbReference type="EnsemblPlants" id="PGSC0003DMT400022926">
    <property type="protein sequence ID" value="PGSC0003DMT400022926"/>
    <property type="gene ID" value="PGSC0003DMG400008886"/>
</dbReference>
<evidence type="ECO:0000259" key="5">
    <source>
        <dbReference type="Pfam" id="PF03015"/>
    </source>
</evidence>
<dbReference type="Gramene" id="PGSC0003DMT400022926">
    <property type="protein sequence ID" value="PGSC0003DMT400022926"/>
    <property type="gene ID" value="PGSC0003DMG400008886"/>
</dbReference>
<comment type="similarity">
    <text evidence="1 4">Belongs to the fatty acyl-CoA reductase family.</text>
</comment>
<comment type="function">
    <text evidence="4">Catalyzes the reduction of fatty acyl-CoA to fatty alcohols.</text>
</comment>
<dbReference type="AlphaFoldDB" id="M1AHG6"/>
<evidence type="ECO:0000256" key="1">
    <source>
        <dbReference type="ARBA" id="ARBA00005928"/>
    </source>
</evidence>
<dbReference type="OMA" id="RPSIMIA"/>
<dbReference type="HOGENOM" id="CLU_024661_4_2_1"/>
<keyword evidence="3 4" id="KW-0443">Lipid metabolism</keyword>
<comment type="catalytic activity">
    <reaction evidence="4">
        <text>a long-chain fatty acyl-CoA + 2 NADPH + 2 H(+) = a long-chain primary fatty alcohol + 2 NADP(+) + CoA</text>
        <dbReference type="Rhea" id="RHEA:52716"/>
        <dbReference type="ChEBI" id="CHEBI:15378"/>
        <dbReference type="ChEBI" id="CHEBI:57287"/>
        <dbReference type="ChEBI" id="CHEBI:57783"/>
        <dbReference type="ChEBI" id="CHEBI:58349"/>
        <dbReference type="ChEBI" id="CHEBI:77396"/>
        <dbReference type="ChEBI" id="CHEBI:83139"/>
        <dbReference type="EC" id="1.2.1.84"/>
    </reaction>
</comment>
<dbReference type="STRING" id="4113.M1AHG6"/>
<dbReference type="Pfam" id="PF03015">
    <property type="entry name" value="Sterile"/>
    <property type="match status" value="1"/>
</dbReference>
<dbReference type="GO" id="GO:0035336">
    <property type="term" value="P:long-chain fatty-acyl-CoA metabolic process"/>
    <property type="evidence" value="ECO:0000318"/>
    <property type="project" value="GO_Central"/>
</dbReference>
<evidence type="ECO:0000259" key="6">
    <source>
        <dbReference type="Pfam" id="PF07993"/>
    </source>
</evidence>
<evidence type="ECO:0000313" key="7">
    <source>
        <dbReference type="EnsemblPlants" id="PGSC0003DMT400022926"/>
    </source>
</evidence>
<dbReference type="GO" id="GO:0010345">
    <property type="term" value="P:suberin biosynthetic process"/>
    <property type="evidence" value="ECO:0000318"/>
    <property type="project" value="GO_Central"/>
</dbReference>
<keyword evidence="4" id="KW-0560">Oxidoreductase</keyword>
<dbReference type="FunCoup" id="M1AHG6">
    <property type="interactions" value="271"/>
</dbReference>
<dbReference type="InterPro" id="IPR033640">
    <property type="entry name" value="FAR_C"/>
</dbReference>
<dbReference type="eggNOG" id="KOG1221">
    <property type="taxonomic scope" value="Eukaryota"/>
</dbReference>
<dbReference type="CDD" id="cd09071">
    <property type="entry name" value="FAR_C"/>
    <property type="match status" value="1"/>
</dbReference>
<dbReference type="InterPro" id="IPR026055">
    <property type="entry name" value="FAR"/>
</dbReference>
<accession>M1AHG6</accession>
<evidence type="ECO:0000313" key="8">
    <source>
        <dbReference type="Proteomes" id="UP000011115"/>
    </source>
</evidence>
<evidence type="ECO:0000256" key="3">
    <source>
        <dbReference type="ARBA" id="ARBA00023098"/>
    </source>
</evidence>
<dbReference type="GO" id="GO:0080019">
    <property type="term" value="F:alcohol-forming very long-chain fatty acyl-CoA reductase activity"/>
    <property type="evidence" value="ECO:0000318"/>
    <property type="project" value="GO_Central"/>
</dbReference>
<name>M1AHG6_SOLTU</name>
<dbReference type="Proteomes" id="UP000011115">
    <property type="component" value="Unassembled WGS sequence"/>
</dbReference>
<sequence length="360" mass="42012">MLRTTPKVNKIYLLIRAKDKEAAFHRLKAEIMESELFKCLEEMHGETYKLFIQNKLIPIVGNIYEPNLGMDIITSDKIAQEIDLIVDSAAITTFDERAKLYGWQDTYSFTKAIGEMMINNMRDEIPILIIRPSGITSSYKEPFPGWIQGFRIVDPLVFFYRKGDLPGLLADPNCLVDLVPVDMVVNTTMAAMAKHGNLQNPQLNVYHVASSSINPVSFSQIFDYSYDFFQLFPFVNSKGDKYEVKKMRFFDKISDFENYIWEVLSKQHEVQDGKELTKIQIRLIKKKVEYLKNFSKLYEPYLFYKGWFDNGNVRKLMGDMSEEEKRSFEIDVTKINWKNYIENTHIPGVQKYVLEGKRVN</sequence>
<dbReference type="Gene3D" id="3.40.50.720">
    <property type="entry name" value="NAD(P)-binding Rossmann-like Domain"/>
    <property type="match status" value="2"/>
</dbReference>
<protein>
    <recommendedName>
        <fullName evidence="4">Fatty acyl-CoA reductase</fullName>
        <ecNumber evidence="4">1.2.1.84</ecNumber>
    </recommendedName>
</protein>
<dbReference type="InterPro" id="IPR013120">
    <property type="entry name" value="FAR_NAD-bd"/>
</dbReference>
<dbReference type="SUPFAM" id="SSF51735">
    <property type="entry name" value="NAD(P)-binding Rossmann-fold domains"/>
    <property type="match status" value="1"/>
</dbReference>
<dbReference type="EC" id="1.2.1.84" evidence="4"/>
<feature type="domain" description="Fatty acyl-CoA reductase C-terminal" evidence="5">
    <location>
        <begin position="284"/>
        <end position="354"/>
    </location>
</feature>
<reference evidence="7" key="2">
    <citation type="submission" date="2015-06" db="UniProtKB">
        <authorList>
            <consortium name="EnsemblPlants"/>
        </authorList>
    </citation>
    <scope>IDENTIFICATION</scope>
    <source>
        <strain evidence="7">DM1-3 516 R44</strain>
    </source>
</reference>
<reference evidence="8" key="1">
    <citation type="journal article" date="2011" name="Nature">
        <title>Genome sequence and analysis of the tuber crop potato.</title>
        <authorList>
            <consortium name="The Potato Genome Sequencing Consortium"/>
        </authorList>
    </citation>
    <scope>NUCLEOTIDE SEQUENCE [LARGE SCALE GENOMIC DNA]</scope>
    <source>
        <strain evidence="8">cv. DM1-3 516 R44</strain>
    </source>
</reference>
<dbReference type="GO" id="GO:0102965">
    <property type="term" value="F:alcohol-forming long-chain fatty acyl-CoA reductase activity"/>
    <property type="evidence" value="ECO:0007669"/>
    <property type="project" value="UniProtKB-EC"/>
</dbReference>
<dbReference type="PaxDb" id="4113-PGSC0003DMT400022926"/>
<proteinExistence type="inferred from homology"/>
<keyword evidence="8" id="KW-1185">Reference proteome</keyword>
<feature type="domain" description="Thioester reductase (TE)" evidence="6">
    <location>
        <begin position="95"/>
        <end position="187"/>
    </location>
</feature>
<dbReference type="InterPro" id="IPR036291">
    <property type="entry name" value="NAD(P)-bd_dom_sf"/>
</dbReference>
<keyword evidence="4" id="KW-0521">NADP</keyword>
<dbReference type="PANTHER" id="PTHR11011:SF91">
    <property type="entry name" value="FATTY ACYL-COA REDUCTASE"/>
    <property type="match status" value="1"/>
</dbReference>
<organism evidence="7 8">
    <name type="scientific">Solanum tuberosum</name>
    <name type="common">Potato</name>
    <dbReference type="NCBI Taxonomy" id="4113"/>
    <lineage>
        <taxon>Eukaryota</taxon>
        <taxon>Viridiplantae</taxon>
        <taxon>Streptophyta</taxon>
        <taxon>Embryophyta</taxon>
        <taxon>Tracheophyta</taxon>
        <taxon>Spermatophyta</taxon>
        <taxon>Magnoliopsida</taxon>
        <taxon>eudicotyledons</taxon>
        <taxon>Gunneridae</taxon>
        <taxon>Pentapetalae</taxon>
        <taxon>asterids</taxon>
        <taxon>lamiids</taxon>
        <taxon>Solanales</taxon>
        <taxon>Solanaceae</taxon>
        <taxon>Solanoideae</taxon>
        <taxon>Solaneae</taxon>
        <taxon>Solanum</taxon>
    </lineage>
</organism>
<evidence type="ECO:0000256" key="2">
    <source>
        <dbReference type="ARBA" id="ARBA00022516"/>
    </source>
</evidence>
<dbReference type="InParanoid" id="M1AHG6"/>